<evidence type="ECO:0000313" key="15">
    <source>
        <dbReference type="EMBL" id="MSR92811.1"/>
    </source>
</evidence>
<accession>A0A6N7UQL3</accession>
<gene>
    <name evidence="12 15" type="primary">atpF</name>
    <name evidence="15" type="ORF">FYJ34_00530</name>
</gene>
<dbReference type="AlphaFoldDB" id="A0A6N7UQL3"/>
<dbReference type="CDD" id="cd06503">
    <property type="entry name" value="ATP-synt_Fo_b"/>
    <property type="match status" value="1"/>
</dbReference>
<keyword evidence="7 12" id="KW-0406">Ion transport</keyword>
<keyword evidence="2 12" id="KW-0813">Transport</keyword>
<evidence type="ECO:0000313" key="16">
    <source>
        <dbReference type="Proteomes" id="UP000434409"/>
    </source>
</evidence>
<evidence type="ECO:0000256" key="12">
    <source>
        <dbReference type="HAMAP-Rule" id="MF_01398"/>
    </source>
</evidence>
<dbReference type="RefSeq" id="WP_154475313.1">
    <property type="nucleotide sequence ID" value="NZ_VULY01000012.1"/>
</dbReference>
<keyword evidence="9 12" id="KW-0066">ATP synthesis</keyword>
<keyword evidence="14" id="KW-0175">Coiled coil</keyword>
<keyword evidence="5 12" id="KW-0375">Hydrogen ion transport</keyword>
<evidence type="ECO:0000256" key="14">
    <source>
        <dbReference type="SAM" id="Coils"/>
    </source>
</evidence>
<dbReference type="PANTHER" id="PTHR33445:SF2">
    <property type="entry name" value="ATP SYNTHASE SUBUNIT B', CHLOROPLASTIC"/>
    <property type="match status" value="1"/>
</dbReference>
<evidence type="ECO:0000256" key="4">
    <source>
        <dbReference type="ARBA" id="ARBA00022692"/>
    </source>
</evidence>
<dbReference type="Pfam" id="PF00430">
    <property type="entry name" value="ATP-synt_B"/>
    <property type="match status" value="1"/>
</dbReference>
<protein>
    <recommendedName>
        <fullName evidence="12">ATP synthase subunit b</fullName>
    </recommendedName>
    <alternativeName>
        <fullName evidence="12">ATP synthase F(0) sector subunit b</fullName>
    </alternativeName>
    <alternativeName>
        <fullName evidence="12">ATPase subunit I</fullName>
    </alternativeName>
    <alternativeName>
        <fullName evidence="12">F-type ATPase subunit b</fullName>
        <shortName evidence="12">F-ATPase subunit b</shortName>
    </alternativeName>
</protein>
<keyword evidence="4 12" id="KW-0812">Transmembrane</keyword>
<dbReference type="EMBL" id="VULY01000012">
    <property type="protein sequence ID" value="MSR92811.1"/>
    <property type="molecule type" value="Genomic_DNA"/>
</dbReference>
<dbReference type="GO" id="GO:0045259">
    <property type="term" value="C:proton-transporting ATP synthase complex"/>
    <property type="evidence" value="ECO:0007669"/>
    <property type="project" value="UniProtKB-KW"/>
</dbReference>
<dbReference type="InterPro" id="IPR002146">
    <property type="entry name" value="ATP_synth_b/b'su_bac/chlpt"/>
</dbReference>
<evidence type="ECO:0000256" key="2">
    <source>
        <dbReference type="ARBA" id="ARBA00022448"/>
    </source>
</evidence>
<dbReference type="GO" id="GO:0046961">
    <property type="term" value="F:proton-transporting ATPase activity, rotational mechanism"/>
    <property type="evidence" value="ECO:0007669"/>
    <property type="project" value="TreeGrafter"/>
</dbReference>
<comment type="caution">
    <text evidence="15">The sequence shown here is derived from an EMBL/GenBank/DDBJ whole genome shotgun (WGS) entry which is preliminary data.</text>
</comment>
<dbReference type="GO" id="GO:0005886">
    <property type="term" value="C:plasma membrane"/>
    <property type="evidence" value="ECO:0007669"/>
    <property type="project" value="UniProtKB-SubCell"/>
</dbReference>
<feature type="coiled-coil region" evidence="14">
    <location>
        <begin position="31"/>
        <end position="116"/>
    </location>
</feature>
<comment type="function">
    <text evidence="12">Component of the F(0) channel, it forms part of the peripheral stalk, linking F(1) to F(0).</text>
</comment>
<name>A0A6N7UQL3_9FIRM</name>
<comment type="similarity">
    <text evidence="1 12 13">Belongs to the ATPase B chain family.</text>
</comment>
<keyword evidence="6 12" id="KW-1133">Transmembrane helix</keyword>
<dbReference type="Gene3D" id="6.10.250.1580">
    <property type="match status" value="1"/>
</dbReference>
<sequence>MLRLDANFVLEMINILVLFLILRKLLFRPVMDIMEKRRQMIEGKLQEASREKEQAESLKREYEDIRGKAKEESRQIILQAKEEAQREARQLIEEAQKEARRQLEEAKASIEEKQTQALLDVKAQAAVLSMEEAKKLLENPQSSAYQEFIRKKEGRRYEKKWKNFSLCQGALGTGIEETDLEDIREILRENPKLKKVLEDPRVSDRTKAGG</sequence>
<evidence type="ECO:0000256" key="8">
    <source>
        <dbReference type="ARBA" id="ARBA00023136"/>
    </source>
</evidence>
<dbReference type="InterPro" id="IPR050059">
    <property type="entry name" value="ATP_synthase_B_chain"/>
</dbReference>
<keyword evidence="16" id="KW-1185">Reference proteome</keyword>
<keyword evidence="3 12" id="KW-0138">CF(0)</keyword>
<dbReference type="GO" id="GO:0046933">
    <property type="term" value="F:proton-transporting ATP synthase activity, rotational mechanism"/>
    <property type="evidence" value="ECO:0007669"/>
    <property type="project" value="UniProtKB-UniRule"/>
</dbReference>
<comment type="function">
    <text evidence="10 12">F(1)F(0) ATP synthase produces ATP from ADP in the presence of a proton or sodium gradient. F-type ATPases consist of two structural domains, F(1) containing the extramembraneous catalytic core and F(0) containing the membrane proton channel, linked together by a central stalk and a peripheral stalk. During catalysis, ATP synthesis in the catalytic domain of F(1) is coupled via a rotary mechanism of the central stalk subunits to proton translocation.</text>
</comment>
<evidence type="ECO:0000256" key="13">
    <source>
        <dbReference type="RuleBase" id="RU003848"/>
    </source>
</evidence>
<dbReference type="PANTHER" id="PTHR33445">
    <property type="entry name" value="ATP SYNTHASE SUBUNIT B', CHLOROPLASTIC"/>
    <property type="match status" value="1"/>
</dbReference>
<dbReference type="Proteomes" id="UP000434409">
    <property type="component" value="Unassembled WGS sequence"/>
</dbReference>
<evidence type="ECO:0000256" key="5">
    <source>
        <dbReference type="ARBA" id="ARBA00022781"/>
    </source>
</evidence>
<feature type="transmembrane region" description="Helical" evidence="12">
    <location>
        <begin position="6"/>
        <end position="27"/>
    </location>
</feature>
<organism evidence="15 16">
    <name type="scientific">Suipraeoptans intestinalis</name>
    <dbReference type="NCBI Taxonomy" id="2606628"/>
    <lineage>
        <taxon>Bacteria</taxon>
        <taxon>Bacillati</taxon>
        <taxon>Bacillota</taxon>
        <taxon>Clostridia</taxon>
        <taxon>Lachnospirales</taxon>
        <taxon>Lachnospiraceae</taxon>
        <taxon>Suipraeoptans</taxon>
    </lineage>
</organism>
<comment type="subcellular location">
    <subcellularLocation>
        <location evidence="12">Cell membrane</location>
        <topology evidence="12">Single-pass membrane protein</topology>
    </subcellularLocation>
    <subcellularLocation>
        <location evidence="11">Endomembrane system</location>
        <topology evidence="11">Single-pass membrane protein</topology>
    </subcellularLocation>
</comment>
<dbReference type="HAMAP" id="MF_01398">
    <property type="entry name" value="ATP_synth_b_bprime"/>
    <property type="match status" value="1"/>
</dbReference>
<reference evidence="15 16" key="1">
    <citation type="submission" date="2019-08" db="EMBL/GenBank/DDBJ databases">
        <title>In-depth cultivation of the pig gut microbiome towards novel bacterial diversity and tailored functional studies.</title>
        <authorList>
            <person name="Wylensek D."/>
            <person name="Hitch T.C.A."/>
            <person name="Clavel T."/>
        </authorList>
    </citation>
    <scope>NUCLEOTIDE SEQUENCE [LARGE SCALE GENOMIC DNA]</scope>
    <source>
        <strain evidence="15 16">68-1-5</strain>
    </source>
</reference>
<proteinExistence type="inferred from homology"/>
<evidence type="ECO:0000256" key="10">
    <source>
        <dbReference type="ARBA" id="ARBA00025198"/>
    </source>
</evidence>
<dbReference type="NCBIfam" id="TIGR01144">
    <property type="entry name" value="ATP_synt_b"/>
    <property type="match status" value="1"/>
</dbReference>
<evidence type="ECO:0000256" key="6">
    <source>
        <dbReference type="ARBA" id="ARBA00022989"/>
    </source>
</evidence>
<evidence type="ECO:0000256" key="11">
    <source>
        <dbReference type="ARBA" id="ARBA00037847"/>
    </source>
</evidence>
<keyword evidence="8 12" id="KW-0472">Membrane</keyword>
<dbReference type="InterPro" id="IPR005864">
    <property type="entry name" value="ATP_synth_F0_bsu_bac"/>
</dbReference>
<evidence type="ECO:0000256" key="1">
    <source>
        <dbReference type="ARBA" id="ARBA00005513"/>
    </source>
</evidence>
<comment type="subunit">
    <text evidence="12">F-type ATPases have 2 components, F(1) - the catalytic core - and F(0) - the membrane proton channel. F(1) has five subunits: alpha(3), beta(3), gamma(1), delta(1), epsilon(1). F(0) has three main subunits: a(1), b(2) and c(10-14). The alpha and beta chains form an alternating ring which encloses part of the gamma chain. F(1) is attached to F(0) by a central stalk formed by the gamma and epsilon chains, while a peripheral stalk is formed by the delta and b chains.</text>
</comment>
<dbReference type="GO" id="GO:0012505">
    <property type="term" value="C:endomembrane system"/>
    <property type="evidence" value="ECO:0007669"/>
    <property type="project" value="UniProtKB-SubCell"/>
</dbReference>
<evidence type="ECO:0000256" key="3">
    <source>
        <dbReference type="ARBA" id="ARBA00022547"/>
    </source>
</evidence>
<keyword evidence="12" id="KW-1003">Cell membrane</keyword>
<evidence type="ECO:0000256" key="9">
    <source>
        <dbReference type="ARBA" id="ARBA00023310"/>
    </source>
</evidence>
<evidence type="ECO:0000256" key="7">
    <source>
        <dbReference type="ARBA" id="ARBA00023065"/>
    </source>
</evidence>